<dbReference type="Gene3D" id="3.10.20.90">
    <property type="entry name" value="Phosphatidylinositol 3-kinase Catalytic Subunit, Chain A, domain 1"/>
    <property type="match status" value="1"/>
</dbReference>
<evidence type="ECO:0000256" key="5">
    <source>
        <dbReference type="ARBA" id="ARBA00023136"/>
    </source>
</evidence>
<dbReference type="Pfam" id="PF02991">
    <property type="entry name" value="ATG8"/>
    <property type="match status" value="1"/>
</dbReference>
<dbReference type="RefSeq" id="XP_022335117.1">
    <property type="nucleotide sequence ID" value="XM_022479409.1"/>
</dbReference>
<keyword evidence="7" id="KW-0968">Cytoplasmic vesicle</keyword>
<dbReference type="RefSeq" id="XP_022335038.1">
    <property type="nucleotide sequence ID" value="XM_022479330.1"/>
</dbReference>
<evidence type="ECO:0000313" key="13">
    <source>
        <dbReference type="RefSeq" id="XP_022335117.1"/>
    </source>
</evidence>
<dbReference type="InterPro" id="IPR029071">
    <property type="entry name" value="Ubiquitin-like_domsf"/>
</dbReference>
<dbReference type="FunFam" id="3.10.20.90:FF:000149">
    <property type="entry name" value="microtubule-associated proteins 1A/1B light chain 3C"/>
    <property type="match status" value="1"/>
</dbReference>
<dbReference type="GO" id="GO:0006950">
    <property type="term" value="P:response to stress"/>
    <property type="evidence" value="ECO:0007669"/>
    <property type="project" value="UniProtKB-ARBA"/>
</dbReference>
<comment type="similarity">
    <text evidence="2 10">Belongs to the ATG8 family.</text>
</comment>
<dbReference type="OrthoDB" id="6738456at2759"/>
<dbReference type="KEGG" id="cvn:111131738"/>
<sequence length="127" mass="14823">MPEKGGDTYKTFKQRKSFVVRKEEVIGIRSKFPTKVPVIVERYYKEQQLPMLDKTKFLVPQELSMSQFASIIRNRMSLNSNQAFYLIVNNKSISSMSMTLAEVYRDEKDEDGFLYMTYASQEMFGAC</sequence>
<dbReference type="GeneID" id="111131738"/>
<keyword evidence="11" id="KW-1185">Reference proteome</keyword>
<gene>
    <name evidence="13" type="primary">LOC111131738</name>
    <name evidence="12" type="synonym">LOC111131691</name>
</gene>
<evidence type="ECO:0000256" key="1">
    <source>
        <dbReference type="ARBA" id="ARBA00004419"/>
    </source>
</evidence>
<evidence type="ECO:0000256" key="7">
    <source>
        <dbReference type="ARBA" id="ARBA00023329"/>
    </source>
</evidence>
<keyword evidence="5" id="KW-0472">Membrane</keyword>
<accession>A0A8B8E3H8</accession>
<protein>
    <submittedName>
        <fullName evidence="12 13">Microtubule-associated proteins 1A/1B light chain 3C-like</fullName>
    </submittedName>
</protein>
<proteinExistence type="inferred from homology"/>
<evidence type="ECO:0000313" key="12">
    <source>
        <dbReference type="RefSeq" id="XP_022335038.1"/>
    </source>
</evidence>
<keyword evidence="3" id="KW-0963">Cytoplasm</keyword>
<dbReference type="AlphaFoldDB" id="A0A8B8E3H8"/>
<dbReference type="GO" id="GO:0016236">
    <property type="term" value="P:macroautophagy"/>
    <property type="evidence" value="ECO:0007669"/>
    <property type="project" value="UniProtKB-ARBA"/>
</dbReference>
<evidence type="ECO:0000256" key="4">
    <source>
        <dbReference type="ARBA" id="ARBA00023006"/>
    </source>
</evidence>
<evidence type="ECO:0000256" key="6">
    <source>
        <dbReference type="ARBA" id="ARBA00023288"/>
    </source>
</evidence>
<evidence type="ECO:0000256" key="10">
    <source>
        <dbReference type="RuleBase" id="RU004384"/>
    </source>
</evidence>
<dbReference type="CDD" id="cd17236">
    <property type="entry name" value="Ubl_ATG8_MAP1LC3C"/>
    <property type="match status" value="1"/>
</dbReference>
<dbReference type="GO" id="GO:0005776">
    <property type="term" value="C:autophagosome"/>
    <property type="evidence" value="ECO:0007669"/>
    <property type="project" value="UniProtKB-SubCell"/>
</dbReference>
<evidence type="ECO:0000256" key="2">
    <source>
        <dbReference type="ARBA" id="ARBA00007293"/>
    </source>
</evidence>
<dbReference type="PANTHER" id="PTHR10969">
    <property type="entry name" value="MICROTUBULE-ASSOCIATED PROTEINS 1A/1B LIGHT CHAIN 3-RELATED"/>
    <property type="match status" value="1"/>
</dbReference>
<name>A0A8B8E3H8_CRAVI</name>
<keyword evidence="6 9" id="KW-0449">Lipoprotein</keyword>
<keyword evidence="4 10" id="KW-0072">Autophagy</keyword>
<reference evidence="12 13" key="1">
    <citation type="submission" date="2025-04" db="UniProtKB">
        <authorList>
            <consortium name="RefSeq"/>
        </authorList>
    </citation>
    <scope>IDENTIFICATION</scope>
    <source>
        <tissue evidence="12 13">Whole sample</tissue>
    </source>
</reference>
<evidence type="ECO:0000256" key="9">
    <source>
        <dbReference type="PIRSR" id="PIRSR604241-50"/>
    </source>
</evidence>
<evidence type="ECO:0000313" key="11">
    <source>
        <dbReference type="Proteomes" id="UP000694844"/>
    </source>
</evidence>
<comment type="subcellular location">
    <subcellularLocation>
        <location evidence="1">Cytoplasmic vesicle</location>
        <location evidence="1">Autophagosome</location>
    </subcellularLocation>
    <subcellularLocation>
        <location evidence="8">Endomembrane system</location>
        <topology evidence="8">Lipid-anchor</topology>
    </subcellularLocation>
</comment>
<dbReference type="KEGG" id="cvn:111131691"/>
<dbReference type="InterPro" id="IPR004241">
    <property type="entry name" value="Atg8-like"/>
</dbReference>
<evidence type="ECO:0000256" key="3">
    <source>
        <dbReference type="ARBA" id="ARBA00022490"/>
    </source>
</evidence>
<dbReference type="GO" id="GO:0012505">
    <property type="term" value="C:endomembrane system"/>
    <property type="evidence" value="ECO:0007669"/>
    <property type="project" value="UniProtKB-SubCell"/>
</dbReference>
<dbReference type="Proteomes" id="UP000694844">
    <property type="component" value="Chromosome 4"/>
</dbReference>
<evidence type="ECO:0000256" key="8">
    <source>
        <dbReference type="ARBA" id="ARBA00037868"/>
    </source>
</evidence>
<dbReference type="GO" id="GO:0031410">
    <property type="term" value="C:cytoplasmic vesicle"/>
    <property type="evidence" value="ECO:0007669"/>
    <property type="project" value="UniProtKB-KW"/>
</dbReference>
<feature type="lipid moiety-binding region" description="Phosphatidylserine amidated glycine; alternate" evidence="9">
    <location>
        <position position="125"/>
    </location>
</feature>
<dbReference type="SUPFAM" id="SSF54236">
    <property type="entry name" value="Ubiquitin-like"/>
    <property type="match status" value="1"/>
</dbReference>
<organism evidence="11 13">
    <name type="scientific">Crassostrea virginica</name>
    <name type="common">Eastern oyster</name>
    <dbReference type="NCBI Taxonomy" id="6565"/>
    <lineage>
        <taxon>Eukaryota</taxon>
        <taxon>Metazoa</taxon>
        <taxon>Spiralia</taxon>
        <taxon>Lophotrochozoa</taxon>
        <taxon>Mollusca</taxon>
        <taxon>Bivalvia</taxon>
        <taxon>Autobranchia</taxon>
        <taxon>Pteriomorphia</taxon>
        <taxon>Ostreida</taxon>
        <taxon>Ostreoidea</taxon>
        <taxon>Ostreidae</taxon>
        <taxon>Crassostrea</taxon>
    </lineage>
</organism>
<dbReference type="InterPro" id="IPR027731">
    <property type="entry name" value="MAP1A/MAP1B_LC3C"/>
</dbReference>